<proteinExistence type="predicted"/>
<protein>
    <recommendedName>
        <fullName evidence="4">Adhesin</fullName>
    </recommendedName>
</protein>
<reference evidence="3" key="1">
    <citation type="journal article" date="2019" name="Int. J. Syst. Evol. Microbiol.">
        <title>The Global Catalogue of Microorganisms (GCM) 10K type strain sequencing project: providing services to taxonomists for standard genome sequencing and annotation.</title>
        <authorList>
            <consortium name="The Broad Institute Genomics Platform"/>
            <consortium name="The Broad Institute Genome Sequencing Center for Infectious Disease"/>
            <person name="Wu L."/>
            <person name="Ma J."/>
        </authorList>
    </citation>
    <scope>NUCLEOTIDE SEQUENCE [LARGE SCALE GENOMIC DNA]</scope>
    <source>
        <strain evidence="3">JCM 31037</strain>
    </source>
</reference>
<organism evidence="2 3">
    <name type="scientific">Micromonospora sonneratiae</name>
    <dbReference type="NCBI Taxonomy" id="1184706"/>
    <lineage>
        <taxon>Bacteria</taxon>
        <taxon>Bacillati</taxon>
        <taxon>Actinomycetota</taxon>
        <taxon>Actinomycetes</taxon>
        <taxon>Micromonosporales</taxon>
        <taxon>Micromonosporaceae</taxon>
        <taxon>Micromonospora</taxon>
    </lineage>
</organism>
<gene>
    <name evidence="2" type="ORF">ACFQ4H_01930</name>
</gene>
<dbReference type="RefSeq" id="WP_377566242.1">
    <property type="nucleotide sequence ID" value="NZ_JBHTMP010000002.1"/>
</dbReference>
<evidence type="ECO:0000313" key="3">
    <source>
        <dbReference type="Proteomes" id="UP001597260"/>
    </source>
</evidence>
<comment type="caution">
    <text evidence="2">The sequence shown here is derived from an EMBL/GenBank/DDBJ whole genome shotgun (WGS) entry which is preliminary data.</text>
</comment>
<dbReference type="EMBL" id="JBHTMP010000002">
    <property type="protein sequence ID" value="MFD1319843.1"/>
    <property type="molecule type" value="Genomic_DNA"/>
</dbReference>
<accession>A0ABW3Y7R7</accession>
<evidence type="ECO:0000256" key="1">
    <source>
        <dbReference type="SAM" id="MobiDB-lite"/>
    </source>
</evidence>
<name>A0ABW3Y7R7_9ACTN</name>
<feature type="compositionally biased region" description="Basic and acidic residues" evidence="1">
    <location>
        <begin position="1"/>
        <end position="16"/>
    </location>
</feature>
<evidence type="ECO:0000313" key="2">
    <source>
        <dbReference type="EMBL" id="MFD1319843.1"/>
    </source>
</evidence>
<evidence type="ECO:0008006" key="4">
    <source>
        <dbReference type="Google" id="ProtNLM"/>
    </source>
</evidence>
<keyword evidence="3" id="KW-1185">Reference proteome</keyword>
<dbReference type="Proteomes" id="UP001597260">
    <property type="component" value="Unassembled WGS sequence"/>
</dbReference>
<feature type="region of interest" description="Disordered" evidence="1">
    <location>
        <begin position="1"/>
        <end position="20"/>
    </location>
</feature>
<sequence length="275" mass="28192">MPETTEDRGRLPERAQGRTGLPVGRGAGRLLLVPAVVAALVGAAGCSDLAARDEQREDTQSFPFSGPKLTIENSLADLRLVAGTSEAVEVQRSLTGKAATGKNATWSLTDGTLKLTITCSGLVINCGGRHIVKVPPGVAVEVRSDGAPVRAVAIPGDLTIRVTDNWMRVEDPSGKLRLTGSDANITVTGSRSAEVTAEATDGGIDLSFAAAPTRVEARSSTGPVKVTLPAGAETYRVTTTSDTGTAKSAVPNDPASPRVVTAVAENGNATVRKAG</sequence>